<protein>
    <submittedName>
        <fullName evidence="2">EAL domain, c-di-GMP-specific phosphodiesterase class I (Or its enzymatically inactive variant)</fullName>
    </submittedName>
</protein>
<dbReference type="OrthoDB" id="9816034at2"/>
<evidence type="ECO:0000313" key="2">
    <source>
        <dbReference type="EMBL" id="SEL83572.1"/>
    </source>
</evidence>
<dbReference type="SUPFAM" id="SSF55073">
    <property type="entry name" value="Nucleotide cyclase"/>
    <property type="match status" value="1"/>
</dbReference>
<gene>
    <name evidence="2" type="ORF">SAMN04488129_11737</name>
</gene>
<dbReference type="InterPro" id="IPR029787">
    <property type="entry name" value="Nucleotide_cyclase"/>
</dbReference>
<name>A0A1H7TFB9_9GAMM</name>
<dbReference type="InterPro" id="IPR035919">
    <property type="entry name" value="EAL_sf"/>
</dbReference>
<dbReference type="SUPFAM" id="SSF141868">
    <property type="entry name" value="EAL domain-like"/>
    <property type="match status" value="1"/>
</dbReference>
<sequence>MPEQDDNLNPDPARVRRDIALRSGHDEAAAGDSTLPRILLLIDKRGNRDQVARQLRRHGELLIPDSGALPEQGFDLAIVDGAGLRRWHHELTLARQDEMPVFLPVMLILSRAELRHQAKKNRDTIDEFIITPIDTEEFLERTSMLLRARRLAEQQRQDLVYTINHDRTTGLPARELFLRHLETAIQRADTRLEKLYVVAGRIPMERFTQGLGQSVTEDIIEAVVSDLQEGLGVNFVMSRFDREQGATLLPAGSSLNDATRFSQRLIQTIQCPRLIRGEWIRPVARVGIAIYPDDAKDASGLLEAASTAMNDASPTGVPHFYSPALQDRTLYFLRIESEMHRALEQQEFELWFQPKFRLSDLTMAGAEALIRWRKPSGEMVSPGVFIPIAENAGLIQRIDNWVIEAACAAMARWRKSGLDCPRIAVNITPQDLAADGFVPWLTQLISEYGLTPSCIGIEMTETMLMDVDQNIQDSLKALRDYGIRVSIDDFGTGYSSLSYLQQLPADILKIDKSFIDHVPNNGGGQLITNAIIALGEQFGLELVAEGIETREQLEYLRKRGVQTGQGYLVSRPLPEPAFIEAMKNGLSISQASEAPHEMKKLG</sequence>
<dbReference type="RefSeq" id="WP_089714517.1">
    <property type="nucleotide sequence ID" value="NZ_FOBC01000017.1"/>
</dbReference>
<dbReference type="SMART" id="SM00267">
    <property type="entry name" value="GGDEF"/>
    <property type="match status" value="1"/>
</dbReference>
<dbReference type="InterPro" id="IPR000160">
    <property type="entry name" value="GGDEF_dom"/>
</dbReference>
<dbReference type="InterPro" id="IPR050706">
    <property type="entry name" value="Cyclic-di-GMP_PDE-like"/>
</dbReference>
<dbReference type="PANTHER" id="PTHR33121">
    <property type="entry name" value="CYCLIC DI-GMP PHOSPHODIESTERASE PDEF"/>
    <property type="match status" value="1"/>
</dbReference>
<dbReference type="PANTHER" id="PTHR33121:SF70">
    <property type="entry name" value="SIGNALING PROTEIN YKOW"/>
    <property type="match status" value="1"/>
</dbReference>
<reference evidence="3" key="1">
    <citation type="submission" date="2016-10" db="EMBL/GenBank/DDBJ databases">
        <authorList>
            <person name="Varghese N."/>
            <person name="Submissions S."/>
        </authorList>
    </citation>
    <scope>NUCLEOTIDE SEQUENCE [LARGE SCALE GENOMIC DNA]</scope>
    <source>
        <strain evidence="3">CGMCC 1.9150</strain>
    </source>
</reference>
<evidence type="ECO:0000259" key="1">
    <source>
        <dbReference type="PROSITE" id="PS50883"/>
    </source>
</evidence>
<proteinExistence type="predicted"/>
<dbReference type="SUPFAM" id="SSF52172">
    <property type="entry name" value="CheY-like"/>
    <property type="match status" value="1"/>
</dbReference>
<dbReference type="Pfam" id="PF00990">
    <property type="entry name" value="GGDEF"/>
    <property type="match status" value="1"/>
</dbReference>
<dbReference type="EMBL" id="FOBC01000017">
    <property type="protein sequence ID" value="SEL83572.1"/>
    <property type="molecule type" value="Genomic_DNA"/>
</dbReference>
<evidence type="ECO:0000313" key="3">
    <source>
        <dbReference type="Proteomes" id="UP000198807"/>
    </source>
</evidence>
<dbReference type="InterPro" id="IPR011006">
    <property type="entry name" value="CheY-like_superfamily"/>
</dbReference>
<feature type="domain" description="EAL" evidence="1">
    <location>
        <begin position="332"/>
        <end position="586"/>
    </location>
</feature>
<dbReference type="InterPro" id="IPR001633">
    <property type="entry name" value="EAL_dom"/>
</dbReference>
<dbReference type="InterPro" id="IPR043128">
    <property type="entry name" value="Rev_trsase/Diguanyl_cyclase"/>
</dbReference>
<keyword evidence="3" id="KW-1185">Reference proteome</keyword>
<dbReference type="PROSITE" id="PS50883">
    <property type="entry name" value="EAL"/>
    <property type="match status" value="1"/>
</dbReference>
<dbReference type="SMART" id="SM00052">
    <property type="entry name" value="EAL"/>
    <property type="match status" value="1"/>
</dbReference>
<dbReference type="AlphaFoldDB" id="A0A1H7TFB9"/>
<dbReference type="Pfam" id="PF00563">
    <property type="entry name" value="EAL"/>
    <property type="match status" value="1"/>
</dbReference>
<dbReference type="CDD" id="cd01948">
    <property type="entry name" value="EAL"/>
    <property type="match status" value="1"/>
</dbReference>
<dbReference type="Gene3D" id="3.30.70.270">
    <property type="match status" value="1"/>
</dbReference>
<accession>A0A1H7TFB9</accession>
<dbReference type="Gene3D" id="3.20.20.450">
    <property type="entry name" value="EAL domain"/>
    <property type="match status" value="1"/>
</dbReference>
<dbReference type="Proteomes" id="UP000198807">
    <property type="component" value="Unassembled WGS sequence"/>
</dbReference>
<dbReference type="GO" id="GO:0071111">
    <property type="term" value="F:cyclic-guanylate-specific phosphodiesterase activity"/>
    <property type="evidence" value="ECO:0007669"/>
    <property type="project" value="InterPro"/>
</dbReference>
<organism evidence="2 3">
    <name type="scientific">Halomonas daqiaonensis</name>
    <dbReference type="NCBI Taxonomy" id="650850"/>
    <lineage>
        <taxon>Bacteria</taxon>
        <taxon>Pseudomonadati</taxon>
        <taxon>Pseudomonadota</taxon>
        <taxon>Gammaproteobacteria</taxon>
        <taxon>Oceanospirillales</taxon>
        <taxon>Halomonadaceae</taxon>
        <taxon>Halomonas</taxon>
    </lineage>
</organism>
<dbReference type="STRING" id="650850.SAMN04488129_11737"/>